<dbReference type="GO" id="GO:0071949">
    <property type="term" value="F:FAD binding"/>
    <property type="evidence" value="ECO:0007669"/>
    <property type="project" value="InterPro"/>
</dbReference>
<evidence type="ECO:0000256" key="2">
    <source>
        <dbReference type="ARBA" id="ARBA00022630"/>
    </source>
</evidence>
<evidence type="ECO:0000256" key="4">
    <source>
        <dbReference type="ARBA" id="ARBA00022857"/>
    </source>
</evidence>
<keyword evidence="4" id="KW-0521">NADP</keyword>
<dbReference type="PANTHER" id="PTHR46028:SF2">
    <property type="entry name" value="KYNURENINE 3-MONOOXYGENASE"/>
    <property type="match status" value="1"/>
</dbReference>
<evidence type="ECO:0000256" key="6">
    <source>
        <dbReference type="ARBA" id="ARBA00023033"/>
    </source>
</evidence>
<dbReference type="Gene3D" id="3.50.50.60">
    <property type="entry name" value="FAD/NAD(P)-binding domain"/>
    <property type="match status" value="1"/>
</dbReference>
<keyword evidence="3" id="KW-0274">FAD</keyword>
<sequence length="479" mass="52883">MASAFGQTLQSRADLRAVVIGAGPAGSVSAAFLARRGFQVDVFERRPQPTEEQAASYRSYPMLLSMRSLQSIDCAGLHPAFLDATCFKGRIAVPSGSTMMYSQSTSHIVHRHQLGMQLISAAQDAYPGQIRYHFDHQLDAVDFAGQQASFVGEHKQQASQHGYDLLIGADGANSRTRELLQAIDSSFHTTLVSKANCTYKTFHELPSLPSTEHFYEGFEHHQPYQHMYTMMARGKNPRIRSISMWKNSAGRMCGMAALFDWHQWGHTPEELASADFPIPPTWLRAIGQQFDQQEFNPFGRVIKCSKICGQRAVLVGDAAHAVTSVMGQGCNTALSTCAALDRALAASSPSNPAQLDAALQKFNAEWLPEAHALQRLEFMAYLARANDKPARASPLTIFWTKFLMTTSTFATMALHKLYPKRFPYAIALFQELQEPSVSYTTVMRRIHLRAAGFAVAAAAVLSIFGFLGRLLISSGLRLL</sequence>
<keyword evidence="7" id="KW-0472">Membrane</keyword>
<accession>A0AAW1RYN3</accession>
<keyword evidence="2" id="KW-0285">Flavoprotein</keyword>
<dbReference type="AlphaFoldDB" id="A0AAW1RYN3"/>
<keyword evidence="5" id="KW-0560">Oxidoreductase</keyword>
<dbReference type="SUPFAM" id="SSF51905">
    <property type="entry name" value="FAD/NAD(P)-binding domain"/>
    <property type="match status" value="1"/>
</dbReference>
<dbReference type="PANTHER" id="PTHR46028">
    <property type="entry name" value="KYNURENINE 3-MONOOXYGENASE"/>
    <property type="match status" value="1"/>
</dbReference>
<dbReference type="Pfam" id="PF01494">
    <property type="entry name" value="FAD_binding_3"/>
    <property type="match status" value="1"/>
</dbReference>
<dbReference type="Proteomes" id="UP001438707">
    <property type="component" value="Unassembled WGS sequence"/>
</dbReference>
<evidence type="ECO:0000256" key="5">
    <source>
        <dbReference type="ARBA" id="ARBA00023002"/>
    </source>
</evidence>
<evidence type="ECO:0000313" key="10">
    <source>
        <dbReference type="Proteomes" id="UP001438707"/>
    </source>
</evidence>
<keyword evidence="6" id="KW-0503">Monooxygenase</keyword>
<dbReference type="GO" id="GO:0070189">
    <property type="term" value="P:kynurenine metabolic process"/>
    <property type="evidence" value="ECO:0007669"/>
    <property type="project" value="TreeGrafter"/>
</dbReference>
<evidence type="ECO:0000256" key="1">
    <source>
        <dbReference type="ARBA" id="ARBA00001974"/>
    </source>
</evidence>
<keyword evidence="10" id="KW-1185">Reference proteome</keyword>
<feature type="transmembrane region" description="Helical" evidence="7">
    <location>
        <begin position="450"/>
        <end position="472"/>
    </location>
</feature>
<evidence type="ECO:0000313" key="9">
    <source>
        <dbReference type="EMBL" id="KAK9838849.1"/>
    </source>
</evidence>
<dbReference type="InterPro" id="IPR036188">
    <property type="entry name" value="FAD/NAD-bd_sf"/>
</dbReference>
<reference evidence="9 10" key="1">
    <citation type="journal article" date="2024" name="Nat. Commun.">
        <title>Phylogenomics reveals the evolutionary origins of lichenization in chlorophyte algae.</title>
        <authorList>
            <person name="Puginier C."/>
            <person name="Libourel C."/>
            <person name="Otte J."/>
            <person name="Skaloud P."/>
            <person name="Haon M."/>
            <person name="Grisel S."/>
            <person name="Petersen M."/>
            <person name="Berrin J.G."/>
            <person name="Delaux P.M."/>
            <person name="Dal Grande F."/>
            <person name="Keller J."/>
        </authorList>
    </citation>
    <scope>NUCLEOTIDE SEQUENCE [LARGE SCALE GENOMIC DNA]</scope>
    <source>
        <strain evidence="9 10">SAG 2145</strain>
    </source>
</reference>
<keyword evidence="7" id="KW-0812">Transmembrane</keyword>
<gene>
    <name evidence="9" type="ORF">WJX74_004553</name>
</gene>
<proteinExistence type="predicted"/>
<evidence type="ECO:0000256" key="3">
    <source>
        <dbReference type="ARBA" id="ARBA00022827"/>
    </source>
</evidence>
<dbReference type="PRINTS" id="PR00420">
    <property type="entry name" value="RNGMNOXGNASE"/>
</dbReference>
<dbReference type="InterPro" id="IPR002938">
    <property type="entry name" value="FAD-bd"/>
</dbReference>
<comment type="cofactor">
    <cofactor evidence="1">
        <name>FAD</name>
        <dbReference type="ChEBI" id="CHEBI:57692"/>
    </cofactor>
</comment>
<evidence type="ECO:0000259" key="8">
    <source>
        <dbReference type="Pfam" id="PF01494"/>
    </source>
</evidence>
<keyword evidence="7" id="KW-1133">Transmembrane helix</keyword>
<feature type="domain" description="FAD-binding" evidence="8">
    <location>
        <begin position="16"/>
        <end position="347"/>
    </location>
</feature>
<dbReference type="EMBL" id="JALJOS010000005">
    <property type="protein sequence ID" value="KAK9838849.1"/>
    <property type="molecule type" value="Genomic_DNA"/>
</dbReference>
<organism evidence="9 10">
    <name type="scientific">Apatococcus lobatus</name>
    <dbReference type="NCBI Taxonomy" id="904363"/>
    <lineage>
        <taxon>Eukaryota</taxon>
        <taxon>Viridiplantae</taxon>
        <taxon>Chlorophyta</taxon>
        <taxon>core chlorophytes</taxon>
        <taxon>Trebouxiophyceae</taxon>
        <taxon>Chlorellales</taxon>
        <taxon>Chlorellaceae</taxon>
        <taxon>Apatococcus</taxon>
    </lineage>
</organism>
<dbReference type="GO" id="GO:0004502">
    <property type="term" value="F:kynurenine 3-monooxygenase activity"/>
    <property type="evidence" value="ECO:0007669"/>
    <property type="project" value="TreeGrafter"/>
</dbReference>
<evidence type="ECO:0000256" key="7">
    <source>
        <dbReference type="SAM" id="Phobius"/>
    </source>
</evidence>
<protein>
    <recommendedName>
        <fullName evidence="8">FAD-binding domain-containing protein</fullName>
    </recommendedName>
</protein>
<name>A0AAW1RYN3_9CHLO</name>
<comment type="caution">
    <text evidence="9">The sequence shown here is derived from an EMBL/GenBank/DDBJ whole genome shotgun (WGS) entry which is preliminary data.</text>
</comment>